<protein>
    <recommendedName>
        <fullName evidence="4">META domain-containing protein</fullName>
    </recommendedName>
</protein>
<evidence type="ECO:0000313" key="2">
    <source>
        <dbReference type="EMBL" id="QBN18113.1"/>
    </source>
</evidence>
<reference evidence="3" key="1">
    <citation type="submission" date="2019-03" db="EMBL/GenBank/DDBJ databases">
        <title>Flavobacterium sp.</title>
        <authorList>
            <person name="Kim H."/>
        </authorList>
    </citation>
    <scope>NUCLEOTIDE SEQUENCE [LARGE SCALE GENOMIC DNA]</scope>
    <source>
        <strain evidence="3">GS13</strain>
    </source>
</reference>
<dbReference type="PROSITE" id="PS51257">
    <property type="entry name" value="PROKAR_LIPOPROTEIN"/>
    <property type="match status" value="1"/>
</dbReference>
<accession>A0A4P6YCQ3</accession>
<dbReference type="AlphaFoldDB" id="A0A4P6YCQ3"/>
<dbReference type="Proteomes" id="UP000291124">
    <property type="component" value="Chromosome"/>
</dbReference>
<feature type="signal peptide" evidence="1">
    <location>
        <begin position="1"/>
        <end position="23"/>
    </location>
</feature>
<dbReference type="OrthoDB" id="826659at2"/>
<dbReference type="KEGG" id="fnk:E1750_04600"/>
<sequence>MKKNNVLQVVVIAIMLNLFFSCSNDSSSSTSVDPTPVVNTVNKGTWRITFYEDSGVNETSNFTGYNFTFGSNSVLTATNGANTYLGTWSVTTDNSGDDSPSSDLDFNIAFSSPSNFAELTDDWNILERTDTKIKLVHVSGGSGGTDYITFEKN</sequence>
<feature type="chain" id="PRO_5020326209" description="META domain-containing protein" evidence="1">
    <location>
        <begin position="24"/>
        <end position="153"/>
    </location>
</feature>
<gene>
    <name evidence="2" type="ORF">E1750_04600</name>
</gene>
<dbReference type="EMBL" id="CP037933">
    <property type="protein sequence ID" value="QBN18113.1"/>
    <property type="molecule type" value="Genomic_DNA"/>
</dbReference>
<keyword evidence="1" id="KW-0732">Signal</keyword>
<dbReference type="RefSeq" id="WP_133275642.1">
    <property type="nucleotide sequence ID" value="NZ_CP037933.1"/>
</dbReference>
<proteinExistence type="predicted"/>
<evidence type="ECO:0008006" key="4">
    <source>
        <dbReference type="Google" id="ProtNLM"/>
    </source>
</evidence>
<name>A0A4P6YCQ3_9FLAO</name>
<evidence type="ECO:0000256" key="1">
    <source>
        <dbReference type="SAM" id="SignalP"/>
    </source>
</evidence>
<organism evidence="2 3">
    <name type="scientific">Flavobacterium nackdongense</name>
    <dbReference type="NCBI Taxonomy" id="2547394"/>
    <lineage>
        <taxon>Bacteria</taxon>
        <taxon>Pseudomonadati</taxon>
        <taxon>Bacteroidota</taxon>
        <taxon>Flavobacteriia</taxon>
        <taxon>Flavobacteriales</taxon>
        <taxon>Flavobacteriaceae</taxon>
        <taxon>Flavobacterium</taxon>
    </lineage>
</organism>
<keyword evidence="3" id="KW-1185">Reference proteome</keyword>
<evidence type="ECO:0000313" key="3">
    <source>
        <dbReference type="Proteomes" id="UP000291124"/>
    </source>
</evidence>